<dbReference type="EMBL" id="PP895363">
    <property type="protein sequence ID" value="XCI78012.1"/>
    <property type="molecule type" value="Genomic_DNA"/>
</dbReference>
<proteinExistence type="predicted"/>
<dbReference type="GO" id="GO:0004519">
    <property type="term" value="F:endonuclease activity"/>
    <property type="evidence" value="ECO:0007669"/>
    <property type="project" value="UniProtKB-KW"/>
</dbReference>
<reference evidence="1" key="1">
    <citation type="submission" date="2024-06" db="EMBL/GenBank/DDBJ databases">
        <title>High activity and specificity of bacteriophage cocktails against carbapenem-resistant Klebsiella pneumoniae belonging to high-risk clones CG258 and ST307.</title>
        <authorList>
            <person name="Jimenez Quiceno J."/>
            <person name="Salazar Ospina L."/>
            <person name="Tellez Carrasquilla S."/>
        </authorList>
    </citation>
    <scope>NUCLEOTIDE SEQUENCE</scope>
</reference>
<keyword evidence="1" id="KW-0255">Endonuclease</keyword>
<accession>A0AAU8HZF0</accession>
<sequence>MIKVHGVGVNDSLTPVTKNAFIAGKWKQVWACPYYMRWKDLLRRCYSLPDNHKHFMVYKDCSVTQEWLIFSNFKAWMSDKDLTLCLDKDILVLGNKIYSPTTCVMIPNYVNCLLTDSRKRRGTYPLGVSLKKKKKSTNTDRYQAYCHTLDKVVYLGYHDSPIEAHKAWQKQKILSIEKTIEQYEKESYCDSRVVAALQRRIEILNNDILNGNETIRI</sequence>
<name>A0AAU8HZF0_9CAUD</name>
<evidence type="ECO:0000313" key="1">
    <source>
        <dbReference type="EMBL" id="XCI78012.1"/>
    </source>
</evidence>
<keyword evidence="1" id="KW-0540">Nuclease</keyword>
<keyword evidence="1" id="KW-0378">Hydrolase</keyword>
<organism evidence="1">
    <name type="scientific">Klebsiella phage FKP3</name>
    <dbReference type="NCBI Taxonomy" id="3231233"/>
    <lineage>
        <taxon>Viruses</taxon>
        <taxon>Duplodnaviria</taxon>
        <taxon>Heunggongvirae</taxon>
        <taxon>Uroviricota</taxon>
        <taxon>Caudoviricetes</taxon>
        <taxon>Stephanstirmvirinae</taxon>
        <taxon>Justusliebigvirus</taxon>
    </lineage>
</organism>
<protein>
    <submittedName>
        <fullName evidence="1">HNH endonuclease</fullName>
    </submittedName>
</protein>